<name>A0AAV9E5J4_ACOCL</name>
<reference evidence="1" key="1">
    <citation type="journal article" date="2023" name="Nat. Commun.">
        <title>Diploid and tetraploid genomes of Acorus and the evolution of monocots.</title>
        <authorList>
            <person name="Ma L."/>
            <person name="Liu K.W."/>
            <person name="Li Z."/>
            <person name="Hsiao Y.Y."/>
            <person name="Qi Y."/>
            <person name="Fu T."/>
            <person name="Tang G.D."/>
            <person name="Zhang D."/>
            <person name="Sun W.H."/>
            <person name="Liu D.K."/>
            <person name="Li Y."/>
            <person name="Chen G.Z."/>
            <person name="Liu X.D."/>
            <person name="Liao X.Y."/>
            <person name="Jiang Y.T."/>
            <person name="Yu X."/>
            <person name="Hao Y."/>
            <person name="Huang J."/>
            <person name="Zhao X.W."/>
            <person name="Ke S."/>
            <person name="Chen Y.Y."/>
            <person name="Wu W.L."/>
            <person name="Hsu J.L."/>
            <person name="Lin Y.F."/>
            <person name="Huang M.D."/>
            <person name="Li C.Y."/>
            <person name="Huang L."/>
            <person name="Wang Z.W."/>
            <person name="Zhao X."/>
            <person name="Zhong W.Y."/>
            <person name="Peng D.H."/>
            <person name="Ahmad S."/>
            <person name="Lan S."/>
            <person name="Zhang J.S."/>
            <person name="Tsai W.C."/>
            <person name="Van de Peer Y."/>
            <person name="Liu Z.J."/>
        </authorList>
    </citation>
    <scope>NUCLEOTIDE SEQUENCE</scope>
    <source>
        <strain evidence="1">CP</strain>
    </source>
</reference>
<organism evidence="1 2">
    <name type="scientific">Acorus calamus</name>
    <name type="common">Sweet flag</name>
    <dbReference type="NCBI Taxonomy" id="4465"/>
    <lineage>
        <taxon>Eukaryota</taxon>
        <taxon>Viridiplantae</taxon>
        <taxon>Streptophyta</taxon>
        <taxon>Embryophyta</taxon>
        <taxon>Tracheophyta</taxon>
        <taxon>Spermatophyta</taxon>
        <taxon>Magnoliopsida</taxon>
        <taxon>Liliopsida</taxon>
        <taxon>Acoraceae</taxon>
        <taxon>Acorus</taxon>
    </lineage>
</organism>
<dbReference type="AlphaFoldDB" id="A0AAV9E5J4"/>
<keyword evidence="2" id="KW-1185">Reference proteome</keyword>
<accession>A0AAV9E5J4</accession>
<dbReference type="PANTHER" id="PTHR19446">
    <property type="entry name" value="REVERSE TRANSCRIPTASES"/>
    <property type="match status" value="1"/>
</dbReference>
<comment type="caution">
    <text evidence="1">The sequence shown here is derived from an EMBL/GenBank/DDBJ whole genome shotgun (WGS) entry which is preliminary data.</text>
</comment>
<sequence>MLFLVVTYPCEVPSSSVQLSAADSRSLCMPVTDEEIKAALFSAKPLSSPRPDGFPARFFQQFWPIIKKDVIKAIKSFFETGVLLRQLNHSFISLILKTKHADSFDNFRPISLCNSVYKTITKIVAAHLQGVIPKIIMPNQYAFVKVEKMRNRLQTWAGLYLSKAGRWELIKSVLLSLSHYWTAGFALPSKRGLRVTRIADWNEAAMGTRLWEIATHHPSLWATWMTRRYCKRKSIWEHTASSAGSSLWRKILNSASWIRDKLQYIIFEGRSINALHDLG</sequence>
<evidence type="ECO:0000313" key="1">
    <source>
        <dbReference type="EMBL" id="KAK1308507.1"/>
    </source>
</evidence>
<evidence type="ECO:0008006" key="3">
    <source>
        <dbReference type="Google" id="ProtNLM"/>
    </source>
</evidence>
<dbReference type="Proteomes" id="UP001180020">
    <property type="component" value="Unassembled WGS sequence"/>
</dbReference>
<proteinExistence type="predicted"/>
<reference evidence="1" key="2">
    <citation type="submission" date="2023-06" db="EMBL/GenBank/DDBJ databases">
        <authorList>
            <person name="Ma L."/>
            <person name="Liu K.-W."/>
            <person name="Li Z."/>
            <person name="Hsiao Y.-Y."/>
            <person name="Qi Y."/>
            <person name="Fu T."/>
            <person name="Tang G."/>
            <person name="Zhang D."/>
            <person name="Sun W.-H."/>
            <person name="Liu D.-K."/>
            <person name="Li Y."/>
            <person name="Chen G.-Z."/>
            <person name="Liu X.-D."/>
            <person name="Liao X.-Y."/>
            <person name="Jiang Y.-T."/>
            <person name="Yu X."/>
            <person name="Hao Y."/>
            <person name="Huang J."/>
            <person name="Zhao X.-W."/>
            <person name="Ke S."/>
            <person name="Chen Y.-Y."/>
            <person name="Wu W.-L."/>
            <person name="Hsu J.-L."/>
            <person name="Lin Y.-F."/>
            <person name="Huang M.-D."/>
            <person name="Li C.-Y."/>
            <person name="Huang L."/>
            <person name="Wang Z.-W."/>
            <person name="Zhao X."/>
            <person name="Zhong W.-Y."/>
            <person name="Peng D.-H."/>
            <person name="Ahmad S."/>
            <person name="Lan S."/>
            <person name="Zhang J.-S."/>
            <person name="Tsai W.-C."/>
            <person name="Van De Peer Y."/>
            <person name="Liu Z.-J."/>
        </authorList>
    </citation>
    <scope>NUCLEOTIDE SEQUENCE</scope>
    <source>
        <strain evidence="1">CP</strain>
        <tissue evidence="1">Leaves</tissue>
    </source>
</reference>
<gene>
    <name evidence="1" type="ORF">QJS10_CPA09g01009</name>
</gene>
<evidence type="ECO:0000313" key="2">
    <source>
        <dbReference type="Proteomes" id="UP001180020"/>
    </source>
</evidence>
<dbReference type="EMBL" id="JAUJYO010000009">
    <property type="protein sequence ID" value="KAK1308507.1"/>
    <property type="molecule type" value="Genomic_DNA"/>
</dbReference>
<protein>
    <recommendedName>
        <fullName evidence="3">Reverse transcriptase domain-containing protein</fullName>
    </recommendedName>
</protein>